<sequence>MIAALPPVHCIIEHHKESGGVMTLVPTIESNGRGEGSYQFEIFSNSNGNTSSNVQGGDFQKDDPGRLALSRSTISVSPNGWSARLTVYGPNGEKLCVVSVP</sequence>
<dbReference type="EMBL" id="LNCD01000120">
    <property type="protein sequence ID" value="KWV44904.1"/>
    <property type="molecule type" value="Genomic_DNA"/>
</dbReference>
<dbReference type="RefSeq" id="WP_062373409.1">
    <property type="nucleotide sequence ID" value="NZ_LNCD01000120.1"/>
</dbReference>
<dbReference type="InterPro" id="IPR047726">
    <property type="entry name" value="CsgH_dom"/>
</dbReference>
<dbReference type="Proteomes" id="UP000068164">
    <property type="component" value="Unassembled WGS sequence"/>
</dbReference>
<evidence type="ECO:0000259" key="1">
    <source>
        <dbReference type="Pfam" id="PF21112"/>
    </source>
</evidence>
<protein>
    <recommendedName>
        <fullName evidence="1">CsgH-like domain-containing protein</fullName>
    </recommendedName>
</protein>
<dbReference type="OrthoDB" id="8378977at2"/>
<organism evidence="2 3">
    <name type="scientific">Rhizobium altiplani</name>
    <dbReference type="NCBI Taxonomy" id="1864509"/>
    <lineage>
        <taxon>Bacteria</taxon>
        <taxon>Pseudomonadati</taxon>
        <taxon>Pseudomonadota</taxon>
        <taxon>Alphaproteobacteria</taxon>
        <taxon>Hyphomicrobiales</taxon>
        <taxon>Rhizobiaceae</taxon>
        <taxon>Rhizobium/Agrobacterium group</taxon>
        <taxon>Rhizobium</taxon>
    </lineage>
</organism>
<evidence type="ECO:0000313" key="3">
    <source>
        <dbReference type="Proteomes" id="UP000068164"/>
    </source>
</evidence>
<comment type="caution">
    <text evidence="2">The sequence shown here is derived from an EMBL/GenBank/DDBJ whole genome shotgun (WGS) entry which is preliminary data.</text>
</comment>
<dbReference type="NCBIfam" id="NF041112">
    <property type="entry name" value="chap_CsgH_alph"/>
    <property type="match status" value="1"/>
</dbReference>
<dbReference type="Pfam" id="PF21112">
    <property type="entry name" value="CsgH"/>
    <property type="match status" value="1"/>
</dbReference>
<feature type="domain" description="CsgH-like" evidence="1">
    <location>
        <begin position="9"/>
        <end position="91"/>
    </location>
</feature>
<dbReference type="InterPro" id="IPR053722">
    <property type="entry name" value="Curli_assembly_CsgC/AgfC"/>
</dbReference>
<dbReference type="AlphaFoldDB" id="A0A109J9P3"/>
<proteinExistence type="predicted"/>
<name>A0A109J9P3_9HYPH</name>
<dbReference type="InterPro" id="IPR048632">
    <property type="entry name" value="CsgH-like"/>
</dbReference>
<accession>A0A109J9P3</accession>
<gene>
    <name evidence="2" type="ORF">AS026_01995</name>
</gene>
<evidence type="ECO:0000313" key="2">
    <source>
        <dbReference type="EMBL" id="KWV44904.1"/>
    </source>
</evidence>
<keyword evidence="3" id="KW-1185">Reference proteome</keyword>
<dbReference type="Gene3D" id="2.60.40.2420">
    <property type="match status" value="1"/>
</dbReference>
<reference evidence="2 3" key="1">
    <citation type="submission" date="2015-11" db="EMBL/GenBank/DDBJ databases">
        <title>Draft Genome Sequence of the Strain BR 10423 (Rhizobium sp.) isolated from nodules of Mimosa pudica.</title>
        <authorList>
            <person name="Barauna A.C."/>
            <person name="Zilli J.E."/>
            <person name="Simoes-Araujo J.L."/>
            <person name="Reis V.M."/>
            <person name="James E.K."/>
            <person name="Reis F.B.Jr."/>
            <person name="Rouws L.F."/>
            <person name="Passos S.R."/>
            <person name="Gois S.R."/>
        </authorList>
    </citation>
    <scope>NUCLEOTIDE SEQUENCE [LARGE SCALE GENOMIC DNA]</scope>
    <source>
        <strain evidence="2 3">BR10423</strain>
    </source>
</reference>